<dbReference type="EMBL" id="BQNB010016840">
    <property type="protein sequence ID" value="GJT56392.1"/>
    <property type="molecule type" value="Genomic_DNA"/>
</dbReference>
<proteinExistence type="predicted"/>
<organism evidence="1 2">
    <name type="scientific">Tanacetum coccineum</name>
    <dbReference type="NCBI Taxonomy" id="301880"/>
    <lineage>
        <taxon>Eukaryota</taxon>
        <taxon>Viridiplantae</taxon>
        <taxon>Streptophyta</taxon>
        <taxon>Embryophyta</taxon>
        <taxon>Tracheophyta</taxon>
        <taxon>Spermatophyta</taxon>
        <taxon>Magnoliopsida</taxon>
        <taxon>eudicotyledons</taxon>
        <taxon>Gunneridae</taxon>
        <taxon>Pentapetalae</taxon>
        <taxon>asterids</taxon>
        <taxon>campanulids</taxon>
        <taxon>Asterales</taxon>
        <taxon>Asteraceae</taxon>
        <taxon>Asteroideae</taxon>
        <taxon>Anthemideae</taxon>
        <taxon>Anthemidinae</taxon>
        <taxon>Tanacetum</taxon>
    </lineage>
</organism>
<sequence>MMISLSSKMAVLDSCPKHNMVAYLEKSKGNEAFHEIIDFLKQSSIHHALTVSPVVSTTFVEQFWTSAKSKTINNVRHIISKVAGKSVSISEASIRSDLLFDDADGIDSLPNQAIFDAIQLMGYEGDLTVLTFNRFRRPCYDIIHIDLN</sequence>
<keyword evidence="2" id="KW-1185">Reference proteome</keyword>
<gene>
    <name evidence="1" type="ORF">Tco_0991446</name>
</gene>
<accession>A0ABQ5F0S1</accession>
<protein>
    <submittedName>
        <fullName evidence="1">Uncharacterized protein</fullName>
    </submittedName>
</protein>
<dbReference type="Proteomes" id="UP001151760">
    <property type="component" value="Unassembled WGS sequence"/>
</dbReference>
<reference evidence="1" key="2">
    <citation type="submission" date="2022-01" db="EMBL/GenBank/DDBJ databases">
        <authorList>
            <person name="Yamashiro T."/>
            <person name="Shiraishi A."/>
            <person name="Satake H."/>
            <person name="Nakayama K."/>
        </authorList>
    </citation>
    <scope>NUCLEOTIDE SEQUENCE</scope>
</reference>
<evidence type="ECO:0000313" key="1">
    <source>
        <dbReference type="EMBL" id="GJT56392.1"/>
    </source>
</evidence>
<evidence type="ECO:0000313" key="2">
    <source>
        <dbReference type="Proteomes" id="UP001151760"/>
    </source>
</evidence>
<name>A0ABQ5F0S1_9ASTR</name>
<comment type="caution">
    <text evidence="1">The sequence shown here is derived from an EMBL/GenBank/DDBJ whole genome shotgun (WGS) entry which is preliminary data.</text>
</comment>
<reference evidence="1" key="1">
    <citation type="journal article" date="2022" name="Int. J. Mol. Sci.">
        <title>Draft Genome of Tanacetum Coccineum: Genomic Comparison of Closely Related Tanacetum-Family Plants.</title>
        <authorList>
            <person name="Yamashiro T."/>
            <person name="Shiraishi A."/>
            <person name="Nakayama K."/>
            <person name="Satake H."/>
        </authorList>
    </citation>
    <scope>NUCLEOTIDE SEQUENCE</scope>
</reference>